<name>A0A8S2AAW4_ARAAE</name>
<sequence>MDINDSGRDKQHILYDESLEVAQDLQRSDAPLYRLEAIDFDAPLMAVEKELEKTESAPLPNAVFDESYNFLIYATLLGIKVRDPLSIVFGLNYHRLAYQSRHDKYPVSHAHDTINELKDVGLSPLASLYLGDQRNAICGWLKCRSIALICGNCRMHHCDAHMEEPFVDRSSLPMLHPSRLNGAQWFKHHPQVSTGVRKTIQSCFNGPWYSWKRVPPFYKRSWFSLFKKRFNWDASINYQVEREFNKLAAYRLKGMISHAKNGGKKPEWILSEYWTIMQAHWATEKAKATSEKARASRMSDRNGLGPHSHRAGSRSFVRVKDVLEENNEDCSFIAVMKKTHQKPDGTYDDQRARLVAETYEKQIQERLGQLESSGEDNLTAETLDEHEKNEIYIKAAGSSKHGHIFGLGALIEALPSVGASSSAPQTSEEVETITHRLQEMETDLKKSLEENLQTQKRLEAMEKLVESLARQNV</sequence>
<protein>
    <recommendedName>
        <fullName evidence="5">Transposase-associated domain-containing protein</fullName>
    </recommendedName>
</protein>
<dbReference type="AlphaFoldDB" id="A0A8S2AAW4"/>
<feature type="region of interest" description="Disordered" evidence="2">
    <location>
        <begin position="291"/>
        <end position="311"/>
    </location>
</feature>
<keyword evidence="4" id="KW-1185">Reference proteome</keyword>
<dbReference type="Pfam" id="PF03004">
    <property type="entry name" value="Transposase_24"/>
    <property type="match status" value="1"/>
</dbReference>
<dbReference type="InterPro" id="IPR004252">
    <property type="entry name" value="Probable_transposase_24"/>
</dbReference>
<dbReference type="Proteomes" id="UP000682877">
    <property type="component" value="Chromosome 5"/>
</dbReference>
<feature type="compositionally biased region" description="Basic and acidic residues" evidence="2">
    <location>
        <begin position="291"/>
        <end position="300"/>
    </location>
</feature>
<evidence type="ECO:0008006" key="5">
    <source>
        <dbReference type="Google" id="ProtNLM"/>
    </source>
</evidence>
<keyword evidence="1" id="KW-0175">Coiled coil</keyword>
<feature type="coiled-coil region" evidence="1">
    <location>
        <begin position="430"/>
        <end position="471"/>
    </location>
</feature>
<organism evidence="3 4">
    <name type="scientific">Arabidopsis arenosa</name>
    <name type="common">Sand rock-cress</name>
    <name type="synonym">Cardaminopsis arenosa</name>
    <dbReference type="NCBI Taxonomy" id="38785"/>
    <lineage>
        <taxon>Eukaryota</taxon>
        <taxon>Viridiplantae</taxon>
        <taxon>Streptophyta</taxon>
        <taxon>Embryophyta</taxon>
        <taxon>Tracheophyta</taxon>
        <taxon>Spermatophyta</taxon>
        <taxon>Magnoliopsida</taxon>
        <taxon>eudicotyledons</taxon>
        <taxon>Gunneridae</taxon>
        <taxon>Pentapetalae</taxon>
        <taxon>rosids</taxon>
        <taxon>malvids</taxon>
        <taxon>Brassicales</taxon>
        <taxon>Brassicaceae</taxon>
        <taxon>Camelineae</taxon>
        <taxon>Arabidopsis</taxon>
    </lineage>
</organism>
<evidence type="ECO:0000256" key="1">
    <source>
        <dbReference type="SAM" id="Coils"/>
    </source>
</evidence>
<evidence type="ECO:0000256" key="2">
    <source>
        <dbReference type="SAM" id="MobiDB-lite"/>
    </source>
</evidence>
<accession>A0A8S2AAW4</accession>
<evidence type="ECO:0000313" key="3">
    <source>
        <dbReference type="EMBL" id="CAE6075460.1"/>
    </source>
</evidence>
<reference evidence="3" key="1">
    <citation type="submission" date="2021-01" db="EMBL/GenBank/DDBJ databases">
        <authorList>
            <person name="Bezrukov I."/>
        </authorList>
    </citation>
    <scope>NUCLEOTIDE SEQUENCE</scope>
</reference>
<evidence type="ECO:0000313" key="4">
    <source>
        <dbReference type="Proteomes" id="UP000682877"/>
    </source>
</evidence>
<gene>
    <name evidence="3" type="ORF">AARE701A_LOCUS12840</name>
</gene>
<dbReference type="EMBL" id="LR999455">
    <property type="protein sequence ID" value="CAE6075460.1"/>
    <property type="molecule type" value="Genomic_DNA"/>
</dbReference>
<proteinExistence type="predicted"/>